<proteinExistence type="predicted"/>
<comment type="caution">
    <text evidence="2">The sequence shown here is derived from an EMBL/GenBank/DDBJ whole genome shotgun (WGS) entry which is preliminary data.</text>
</comment>
<dbReference type="AlphaFoldDB" id="A0A835XXB7"/>
<dbReference type="Gene3D" id="3.40.50.1820">
    <property type="entry name" value="alpha/beta hydrolase"/>
    <property type="match status" value="1"/>
</dbReference>
<dbReference type="PANTHER" id="PTHR11487">
    <property type="entry name" value="THIOESTERASE"/>
    <property type="match status" value="1"/>
</dbReference>
<protein>
    <submittedName>
        <fullName evidence="2">Uncharacterized protein</fullName>
    </submittedName>
</protein>
<dbReference type="Proteomes" id="UP000612055">
    <property type="component" value="Unassembled WGS sequence"/>
</dbReference>
<feature type="region of interest" description="Disordered" evidence="1">
    <location>
        <begin position="74"/>
        <end position="119"/>
    </location>
</feature>
<name>A0A835XXB7_9CHLO</name>
<organism evidence="2 3">
    <name type="scientific">Edaphochlamys debaryana</name>
    <dbReference type="NCBI Taxonomy" id="47281"/>
    <lineage>
        <taxon>Eukaryota</taxon>
        <taxon>Viridiplantae</taxon>
        <taxon>Chlorophyta</taxon>
        <taxon>core chlorophytes</taxon>
        <taxon>Chlorophyceae</taxon>
        <taxon>CS clade</taxon>
        <taxon>Chlamydomonadales</taxon>
        <taxon>Chlamydomonadales incertae sedis</taxon>
        <taxon>Edaphochlamys</taxon>
    </lineage>
</organism>
<gene>
    <name evidence="2" type="ORF">HYH03_011407</name>
</gene>
<dbReference type="PANTHER" id="PTHR11487:SF0">
    <property type="entry name" value="S-ACYL FATTY ACID SYNTHASE THIOESTERASE, MEDIUM CHAIN"/>
    <property type="match status" value="1"/>
</dbReference>
<evidence type="ECO:0000313" key="3">
    <source>
        <dbReference type="Proteomes" id="UP000612055"/>
    </source>
</evidence>
<evidence type="ECO:0000313" key="2">
    <source>
        <dbReference type="EMBL" id="KAG2490101.1"/>
    </source>
</evidence>
<dbReference type="EMBL" id="JAEHOE010000065">
    <property type="protein sequence ID" value="KAG2490101.1"/>
    <property type="molecule type" value="Genomic_DNA"/>
</dbReference>
<dbReference type="InterPro" id="IPR012223">
    <property type="entry name" value="TEII"/>
</dbReference>
<keyword evidence="3" id="KW-1185">Reference proteome</keyword>
<feature type="compositionally biased region" description="Low complexity" evidence="1">
    <location>
        <begin position="83"/>
        <end position="99"/>
    </location>
</feature>
<reference evidence="2" key="1">
    <citation type="journal article" date="2020" name="bioRxiv">
        <title>Comparative genomics of Chlamydomonas.</title>
        <authorList>
            <person name="Craig R.J."/>
            <person name="Hasan A.R."/>
            <person name="Ness R.W."/>
            <person name="Keightley P.D."/>
        </authorList>
    </citation>
    <scope>NUCLEOTIDE SEQUENCE</scope>
    <source>
        <strain evidence="2">CCAP 11/70</strain>
    </source>
</reference>
<sequence>MLSSEQARRVNLAEVLLEALEEDFPGADLEPPPEAELVEWSEERIRGHFEALRLSMRLPRAGVGSLTGEKCGAGAGPNKAHGGSEAATAPGGPTAAPMGPGSGEEAQAPRPVRAPPPVAPGPDWDPALFARWFPGLRASGTATDQPRLRVIAFHSAGNAEDMFTSEGTGARRSPSPLLDWCRRCGVELLAVQMPGRAARRGERAFASMQEAAEALLPVLTPFLLGTPTSAAAFAASTSTPSVPSSRLSATAPSGAGAGCTAVPYCVLSHSYGCWEEMRGWDINEVVFSDGMWQMYEPLLRADARMYDEYELWLDVLDEQHAANRQLLLDELLSEGVEQPHCFGKATFGAAAKGAPPAAAVPVTASSVSGGGGTGGSGNDGGRTNDAGVMPFDFPITAFWGAQDRRVRQPLVAPWAGYTRAPFRLAPIAGNHLWPLNCRAAKEAWLRGAVGAFERALGWG</sequence>
<dbReference type="SUPFAM" id="SSF53474">
    <property type="entry name" value="alpha/beta-Hydrolases"/>
    <property type="match status" value="1"/>
</dbReference>
<dbReference type="GO" id="GO:0008610">
    <property type="term" value="P:lipid biosynthetic process"/>
    <property type="evidence" value="ECO:0007669"/>
    <property type="project" value="TreeGrafter"/>
</dbReference>
<dbReference type="InterPro" id="IPR029058">
    <property type="entry name" value="AB_hydrolase_fold"/>
</dbReference>
<accession>A0A835XXB7</accession>
<evidence type="ECO:0000256" key="1">
    <source>
        <dbReference type="SAM" id="MobiDB-lite"/>
    </source>
</evidence>
<dbReference type="OrthoDB" id="541883at2759"/>